<name>A0AAV5N5Y4_9GAMM</name>
<dbReference type="SUPFAM" id="SSF53850">
    <property type="entry name" value="Periplasmic binding protein-like II"/>
    <property type="match status" value="1"/>
</dbReference>
<dbReference type="Gene3D" id="1.10.10.10">
    <property type="entry name" value="Winged helix-like DNA-binding domain superfamily/Winged helix DNA-binding domain"/>
    <property type="match status" value="1"/>
</dbReference>
<evidence type="ECO:0000313" key="6">
    <source>
        <dbReference type="EMBL" id="GKX56883.1"/>
    </source>
</evidence>
<dbReference type="GO" id="GO:0003677">
    <property type="term" value="F:DNA binding"/>
    <property type="evidence" value="ECO:0007669"/>
    <property type="project" value="UniProtKB-KW"/>
</dbReference>
<dbReference type="InterPro" id="IPR036390">
    <property type="entry name" value="WH_DNA-bd_sf"/>
</dbReference>
<keyword evidence="4" id="KW-0804">Transcription</keyword>
<dbReference type="EMBL" id="BRLH01000009">
    <property type="protein sequence ID" value="GKX56883.1"/>
    <property type="molecule type" value="Genomic_DNA"/>
</dbReference>
<sequence>MLDRETIRSFINVAESASFSKAAEAMHKTPAAIGYRIKMLEERVGTPLFHRTTRSVSLTSAGEYLLAQCYRWNTWLEGMSEELRQINDGVERQVNIVVNNLLYSPVAAAELLSHLNQLFPFTQVQISRQVYMGVWDTLLNDGYQIAIGATGWESLDNGINILQLGELNWVFVIAPHHPLAKVTGSLTEDQLRAYPAINIEDTSRNLPKRVAWLLPGQRDIKVPNLHTKLACHLRGLGVGFLPKALCQPYLDDGSLIQRDVPHYRQPSPLCLAWKDATMGKVTQQIVSLFEERSPIVQDFLYRIDSPISAAQGQP</sequence>
<dbReference type="PANTHER" id="PTHR30579:SF0">
    <property type="entry name" value="HTH-TYPE TRANSCRIPTIONAL ACTIVATOR ALLS"/>
    <property type="match status" value="1"/>
</dbReference>
<dbReference type="InterPro" id="IPR005119">
    <property type="entry name" value="LysR_subst-bd"/>
</dbReference>
<dbReference type="Gene3D" id="3.40.190.290">
    <property type="match status" value="1"/>
</dbReference>
<comment type="caution">
    <text evidence="6">The sequence shown here is derived from an EMBL/GenBank/DDBJ whole genome shotgun (WGS) entry which is preliminary data.</text>
</comment>
<organism evidence="6 7">
    <name type="scientific">Leminorella grimontii</name>
    <dbReference type="NCBI Taxonomy" id="82981"/>
    <lineage>
        <taxon>Bacteria</taxon>
        <taxon>Pseudomonadati</taxon>
        <taxon>Pseudomonadota</taxon>
        <taxon>Gammaproteobacteria</taxon>
        <taxon>Enterobacterales</taxon>
        <taxon>Budviciaceae</taxon>
        <taxon>Leminorella</taxon>
    </lineage>
</organism>
<dbReference type="Pfam" id="PF00126">
    <property type="entry name" value="HTH_1"/>
    <property type="match status" value="1"/>
</dbReference>
<feature type="domain" description="HTH lysR-type" evidence="5">
    <location>
        <begin position="7"/>
        <end position="59"/>
    </location>
</feature>
<evidence type="ECO:0000256" key="1">
    <source>
        <dbReference type="ARBA" id="ARBA00009437"/>
    </source>
</evidence>
<evidence type="ECO:0000256" key="4">
    <source>
        <dbReference type="ARBA" id="ARBA00023163"/>
    </source>
</evidence>
<dbReference type="PANTHER" id="PTHR30579">
    <property type="entry name" value="TRANSCRIPTIONAL REGULATOR"/>
    <property type="match status" value="1"/>
</dbReference>
<proteinExistence type="inferred from homology"/>
<comment type="similarity">
    <text evidence="1">Belongs to the LysR transcriptional regulatory family.</text>
</comment>
<protein>
    <submittedName>
        <fullName evidence="6">LysR family transcriptional regulator</fullName>
    </submittedName>
</protein>
<dbReference type="SUPFAM" id="SSF46785">
    <property type="entry name" value="Winged helix' DNA-binding domain"/>
    <property type="match status" value="1"/>
</dbReference>
<dbReference type="GO" id="GO:0003700">
    <property type="term" value="F:DNA-binding transcription factor activity"/>
    <property type="evidence" value="ECO:0007669"/>
    <property type="project" value="InterPro"/>
</dbReference>
<dbReference type="InterPro" id="IPR036388">
    <property type="entry name" value="WH-like_DNA-bd_sf"/>
</dbReference>
<gene>
    <name evidence="6" type="primary">ybbS</name>
    <name evidence="6" type="ORF">SOASR030_29950</name>
</gene>
<dbReference type="InterPro" id="IPR000847">
    <property type="entry name" value="LysR_HTH_N"/>
</dbReference>
<evidence type="ECO:0000313" key="7">
    <source>
        <dbReference type="Proteomes" id="UP001058124"/>
    </source>
</evidence>
<keyword evidence="7" id="KW-1185">Reference proteome</keyword>
<dbReference type="Pfam" id="PF03466">
    <property type="entry name" value="LysR_substrate"/>
    <property type="match status" value="1"/>
</dbReference>
<dbReference type="RefSeq" id="WP_027275003.1">
    <property type="nucleotide sequence ID" value="NZ_BRLH01000009.1"/>
</dbReference>
<evidence type="ECO:0000256" key="3">
    <source>
        <dbReference type="ARBA" id="ARBA00023125"/>
    </source>
</evidence>
<dbReference type="AlphaFoldDB" id="A0AAV5N5Y4"/>
<keyword evidence="3" id="KW-0238">DNA-binding</keyword>
<accession>A0AAV5N5Y4</accession>
<dbReference type="InterPro" id="IPR050176">
    <property type="entry name" value="LTTR"/>
</dbReference>
<evidence type="ECO:0000256" key="2">
    <source>
        <dbReference type="ARBA" id="ARBA00023015"/>
    </source>
</evidence>
<dbReference type="NCBIfam" id="NF007501">
    <property type="entry name" value="PRK10094.1"/>
    <property type="match status" value="1"/>
</dbReference>
<evidence type="ECO:0000259" key="5">
    <source>
        <dbReference type="PROSITE" id="PS50931"/>
    </source>
</evidence>
<keyword evidence="2" id="KW-0805">Transcription regulation</keyword>
<dbReference type="PROSITE" id="PS50931">
    <property type="entry name" value="HTH_LYSR"/>
    <property type="match status" value="1"/>
</dbReference>
<dbReference type="Proteomes" id="UP001058124">
    <property type="component" value="Unassembled WGS sequence"/>
</dbReference>
<reference evidence="6" key="1">
    <citation type="submission" date="2022-06" db="EMBL/GenBank/DDBJ databases">
        <title>Draft genome sequences of Leminorella grimontii str. JCM5902.</title>
        <authorList>
            <person name="Wakabayashi Y."/>
            <person name="Kojima K."/>
        </authorList>
    </citation>
    <scope>NUCLEOTIDE SEQUENCE</scope>
    <source>
        <strain evidence="6">JCM 5902</strain>
    </source>
</reference>
<dbReference type="FunFam" id="1.10.10.10:FF:000001">
    <property type="entry name" value="LysR family transcriptional regulator"/>
    <property type="match status" value="1"/>
</dbReference>